<evidence type="ECO:0000313" key="3">
    <source>
        <dbReference type="Proteomes" id="UP000054359"/>
    </source>
</evidence>
<feature type="non-terminal residue" evidence="2">
    <location>
        <position position="37"/>
    </location>
</feature>
<evidence type="ECO:0000313" key="2">
    <source>
        <dbReference type="EMBL" id="KFM60788.1"/>
    </source>
</evidence>
<proteinExistence type="predicted"/>
<sequence length="37" mass="4236">MDKDKSKKKGFKKNCQDYPQSHFAGGNSPRKLSPILR</sequence>
<accession>A0A087T6P9</accession>
<gene>
    <name evidence="2" type="ORF">X975_22782</name>
</gene>
<organism evidence="2 3">
    <name type="scientific">Stegodyphus mimosarum</name>
    <name type="common">African social velvet spider</name>
    <dbReference type="NCBI Taxonomy" id="407821"/>
    <lineage>
        <taxon>Eukaryota</taxon>
        <taxon>Metazoa</taxon>
        <taxon>Ecdysozoa</taxon>
        <taxon>Arthropoda</taxon>
        <taxon>Chelicerata</taxon>
        <taxon>Arachnida</taxon>
        <taxon>Araneae</taxon>
        <taxon>Araneomorphae</taxon>
        <taxon>Entelegynae</taxon>
        <taxon>Eresoidea</taxon>
        <taxon>Eresidae</taxon>
        <taxon>Stegodyphus</taxon>
    </lineage>
</organism>
<name>A0A087T6P9_STEMI</name>
<dbReference type="EMBL" id="KK113685">
    <property type="protein sequence ID" value="KFM60788.1"/>
    <property type="molecule type" value="Genomic_DNA"/>
</dbReference>
<feature type="compositionally biased region" description="Basic residues" evidence="1">
    <location>
        <begin position="1"/>
        <end position="12"/>
    </location>
</feature>
<dbReference type="Proteomes" id="UP000054359">
    <property type="component" value="Unassembled WGS sequence"/>
</dbReference>
<evidence type="ECO:0000256" key="1">
    <source>
        <dbReference type="SAM" id="MobiDB-lite"/>
    </source>
</evidence>
<keyword evidence="3" id="KW-1185">Reference proteome</keyword>
<dbReference type="AlphaFoldDB" id="A0A087T6P9"/>
<reference evidence="2 3" key="1">
    <citation type="submission" date="2013-11" db="EMBL/GenBank/DDBJ databases">
        <title>Genome sequencing of Stegodyphus mimosarum.</title>
        <authorList>
            <person name="Bechsgaard J."/>
        </authorList>
    </citation>
    <scope>NUCLEOTIDE SEQUENCE [LARGE SCALE GENOMIC DNA]</scope>
</reference>
<feature type="region of interest" description="Disordered" evidence="1">
    <location>
        <begin position="1"/>
        <end position="37"/>
    </location>
</feature>
<protein>
    <submittedName>
        <fullName evidence="2">Uncharacterized protein</fullName>
    </submittedName>
</protein>